<keyword evidence="8 9" id="KW-0961">Cell wall biogenesis/degradation</keyword>
<feature type="transmembrane region" description="Helical" evidence="8">
    <location>
        <begin position="426"/>
        <end position="445"/>
    </location>
</feature>
<dbReference type="CDD" id="cd13123">
    <property type="entry name" value="MATE_MurJ_like"/>
    <property type="match status" value="1"/>
</dbReference>
<organism evidence="10 11">
    <name type="scientific">Candidatus Scatousia excrementigallinarum</name>
    <dbReference type="NCBI Taxonomy" id="2840935"/>
    <lineage>
        <taxon>Bacteria</taxon>
        <taxon>Candidatus Scatousia</taxon>
    </lineage>
</organism>
<keyword evidence="5 8" id="KW-0573">Peptidoglycan synthesis</keyword>
<comment type="subcellular location">
    <subcellularLocation>
        <location evidence="1 8">Cell membrane</location>
        <topology evidence="1 8">Multi-pass membrane protein</topology>
    </subcellularLocation>
</comment>
<evidence type="ECO:0000256" key="2">
    <source>
        <dbReference type="ARBA" id="ARBA00022475"/>
    </source>
</evidence>
<feature type="transmembrane region" description="Helical" evidence="8">
    <location>
        <begin position="147"/>
        <end position="168"/>
    </location>
</feature>
<gene>
    <name evidence="8 10" type="primary">murJ</name>
    <name evidence="10" type="ORF">IAC10_09365</name>
</gene>
<evidence type="ECO:0000256" key="3">
    <source>
        <dbReference type="ARBA" id="ARBA00022692"/>
    </source>
</evidence>
<feature type="transmembrane region" description="Helical" evidence="8">
    <location>
        <begin position="288"/>
        <end position="308"/>
    </location>
</feature>
<dbReference type="HAMAP" id="MF_02078">
    <property type="entry name" value="MurJ_MviN"/>
    <property type="match status" value="1"/>
</dbReference>
<dbReference type="PANTHER" id="PTHR43486">
    <property type="entry name" value="LIPID II FLIPPASE MURJ-RELATED"/>
    <property type="match status" value="1"/>
</dbReference>
<dbReference type="Pfam" id="PF03023">
    <property type="entry name" value="MurJ"/>
    <property type="match status" value="1"/>
</dbReference>
<dbReference type="AlphaFoldDB" id="A0A9D1EZK1"/>
<evidence type="ECO:0000256" key="1">
    <source>
        <dbReference type="ARBA" id="ARBA00004651"/>
    </source>
</evidence>
<feature type="transmembrane region" description="Helical" evidence="8">
    <location>
        <begin position="246"/>
        <end position="268"/>
    </location>
</feature>
<evidence type="ECO:0000256" key="5">
    <source>
        <dbReference type="ARBA" id="ARBA00022984"/>
    </source>
</evidence>
<evidence type="ECO:0000256" key="7">
    <source>
        <dbReference type="ARBA" id="ARBA00023136"/>
    </source>
</evidence>
<dbReference type="PRINTS" id="PR01806">
    <property type="entry name" value="VIRFACTRMVIN"/>
</dbReference>
<feature type="transmembrane region" description="Helical" evidence="8">
    <location>
        <begin position="490"/>
        <end position="509"/>
    </location>
</feature>
<protein>
    <recommendedName>
        <fullName evidence="8">Probable lipid II flippase MurJ</fullName>
    </recommendedName>
</protein>
<evidence type="ECO:0000256" key="4">
    <source>
        <dbReference type="ARBA" id="ARBA00022960"/>
    </source>
</evidence>
<comment type="pathway">
    <text evidence="8">Cell wall biogenesis; peptidoglycan biosynthesis.</text>
</comment>
<comment type="similarity">
    <text evidence="8 9">Belongs to the MurJ/MviN family.</text>
</comment>
<dbReference type="InterPro" id="IPR004268">
    <property type="entry name" value="MurJ"/>
</dbReference>
<dbReference type="PIRSF" id="PIRSF002869">
    <property type="entry name" value="MviN"/>
    <property type="match status" value="1"/>
</dbReference>
<feature type="transmembrane region" description="Helical" evidence="8">
    <location>
        <begin position="362"/>
        <end position="380"/>
    </location>
</feature>
<proteinExistence type="inferred from homology"/>
<evidence type="ECO:0000256" key="9">
    <source>
        <dbReference type="PIRNR" id="PIRNR002869"/>
    </source>
</evidence>
<keyword evidence="4 8" id="KW-0133">Cell shape</keyword>
<evidence type="ECO:0000313" key="11">
    <source>
        <dbReference type="Proteomes" id="UP000823928"/>
    </source>
</evidence>
<dbReference type="GO" id="GO:0015648">
    <property type="term" value="F:lipid-linked peptidoglycan transporter activity"/>
    <property type="evidence" value="ECO:0007669"/>
    <property type="project" value="UniProtKB-UniRule"/>
</dbReference>
<dbReference type="GO" id="GO:0009252">
    <property type="term" value="P:peptidoglycan biosynthetic process"/>
    <property type="evidence" value="ECO:0007669"/>
    <property type="project" value="UniProtKB-UniRule"/>
</dbReference>
<dbReference type="GO" id="GO:0005886">
    <property type="term" value="C:plasma membrane"/>
    <property type="evidence" value="ECO:0007669"/>
    <property type="project" value="UniProtKB-SubCell"/>
</dbReference>
<evidence type="ECO:0000313" key="10">
    <source>
        <dbReference type="EMBL" id="HIS36820.1"/>
    </source>
</evidence>
<reference evidence="10" key="2">
    <citation type="journal article" date="2021" name="PeerJ">
        <title>Extensive microbial diversity within the chicken gut microbiome revealed by metagenomics and culture.</title>
        <authorList>
            <person name="Gilroy R."/>
            <person name="Ravi A."/>
            <person name="Getino M."/>
            <person name="Pursley I."/>
            <person name="Horton D.L."/>
            <person name="Alikhan N.F."/>
            <person name="Baker D."/>
            <person name="Gharbi K."/>
            <person name="Hall N."/>
            <person name="Watson M."/>
            <person name="Adriaenssens E.M."/>
            <person name="Foster-Nyarko E."/>
            <person name="Jarju S."/>
            <person name="Secka A."/>
            <person name="Antonio M."/>
            <person name="Oren A."/>
            <person name="Chaudhuri R.R."/>
            <person name="La Ragione R."/>
            <person name="Hildebrand F."/>
            <person name="Pallen M.J."/>
        </authorList>
    </citation>
    <scope>NUCLEOTIDE SEQUENCE</scope>
    <source>
        <strain evidence="10">6276</strain>
    </source>
</reference>
<dbReference type="GO" id="GO:0071555">
    <property type="term" value="P:cell wall organization"/>
    <property type="evidence" value="ECO:0007669"/>
    <property type="project" value="UniProtKB-UniRule"/>
</dbReference>
<evidence type="ECO:0000256" key="8">
    <source>
        <dbReference type="HAMAP-Rule" id="MF_02078"/>
    </source>
</evidence>
<accession>A0A9D1EZK1</accession>
<feature type="transmembrane region" description="Helical" evidence="8">
    <location>
        <begin position="320"/>
        <end position="342"/>
    </location>
</feature>
<evidence type="ECO:0000256" key="6">
    <source>
        <dbReference type="ARBA" id="ARBA00022989"/>
    </source>
</evidence>
<dbReference type="Proteomes" id="UP000823928">
    <property type="component" value="Unassembled WGS sequence"/>
</dbReference>
<keyword evidence="3 8" id="KW-0812">Transmembrane</keyword>
<feature type="transmembrane region" description="Helical" evidence="8">
    <location>
        <begin position="54"/>
        <end position="81"/>
    </location>
</feature>
<feature type="transmembrane region" description="Helical" evidence="8">
    <location>
        <begin position="175"/>
        <end position="192"/>
    </location>
</feature>
<keyword evidence="6 8" id="KW-1133">Transmembrane helix</keyword>
<feature type="transmembrane region" description="Helical" evidence="8">
    <location>
        <begin position="14"/>
        <end position="34"/>
    </location>
</feature>
<dbReference type="NCBIfam" id="TIGR01695">
    <property type="entry name" value="murJ_mviN"/>
    <property type="match status" value="1"/>
</dbReference>
<feature type="transmembrane region" description="Helical" evidence="8">
    <location>
        <begin position="401"/>
        <end position="420"/>
    </location>
</feature>
<keyword evidence="2 8" id="KW-1003">Cell membrane</keyword>
<dbReference type="GO" id="GO:0008360">
    <property type="term" value="P:regulation of cell shape"/>
    <property type="evidence" value="ECO:0007669"/>
    <property type="project" value="UniProtKB-UniRule"/>
</dbReference>
<keyword evidence="7 8" id="KW-0472">Membrane</keyword>
<keyword evidence="8 9" id="KW-0813">Transport</keyword>
<feature type="transmembrane region" description="Helical" evidence="8">
    <location>
        <begin position="102"/>
        <end position="122"/>
    </location>
</feature>
<sequence>MTNTTSGDDKTPSLLKAAWLIAVVTIFSKLIGFIRDVVIANYYGASTVSDAYFYAYQIPALAIILLGGVGGPFHSATVAVFSKLIPNLNEKPKEEVNKLYSTFMTTTIIFFTILAVLCYFFAPQIMGIIASGGDAQLISLAAEHLKIMSPVLIIGGIVGIYYGILVTYRYFMLPNLSPIIMSLVIIAMVMGANGKDNTGAILAWATTIGAVFQWVMQYPKIRQLGFRLKPNLDIFNNVEYKNICELLFPAVLSSTVGQIHIYVDMFFASALREGAWTAIGYANRVFQFPVGILVTAFLVPLFPIFARLVADKDYDGIRTYFNKGVGVLFFGAIPIIIGILVVGLDGVRIVFERGAFDAKATFMVTEALWFLSVSILPYVFRDSITRVYYSFNDSVTPFVTAFSSIVLKVLFNILFINIMHMSIGGITLSTSLVTLFNAVVLGVLITKKMKMDYKSLFINLLKMCAAGFVTLIICGFMSIGYDRFVELPKYVFELVKISLIGLVCLAVYVELNLLMKMDYAEELICRLKGKFNAKK</sequence>
<dbReference type="PANTHER" id="PTHR43486:SF1">
    <property type="entry name" value="LIPID II FLIPPASE MURJ-RELATED"/>
    <property type="match status" value="1"/>
</dbReference>
<comment type="function">
    <text evidence="8 9">Involved in peptidoglycan biosynthesis. Transports lipid-linked peptidoglycan precursors from the inner to the outer leaflet of the cytoplasmic membrane.</text>
</comment>
<reference evidence="10" key="1">
    <citation type="submission" date="2020-10" db="EMBL/GenBank/DDBJ databases">
        <authorList>
            <person name="Gilroy R."/>
        </authorList>
    </citation>
    <scope>NUCLEOTIDE SEQUENCE</scope>
    <source>
        <strain evidence="10">6276</strain>
    </source>
</reference>
<comment type="caution">
    <text evidence="10">The sequence shown here is derived from an EMBL/GenBank/DDBJ whole genome shotgun (WGS) entry which is preliminary data.</text>
</comment>
<feature type="transmembrane region" description="Helical" evidence="8">
    <location>
        <begin position="198"/>
        <end position="216"/>
    </location>
</feature>
<feature type="transmembrane region" description="Helical" evidence="8">
    <location>
        <begin position="457"/>
        <end position="478"/>
    </location>
</feature>
<dbReference type="EMBL" id="DVIU01000186">
    <property type="protein sequence ID" value="HIS36820.1"/>
    <property type="molecule type" value="Genomic_DNA"/>
</dbReference>
<name>A0A9D1EZK1_9BACT</name>